<keyword evidence="3" id="KW-1185">Reference proteome</keyword>
<reference evidence="2 3" key="1">
    <citation type="submission" date="2018-09" db="EMBL/GenBank/DDBJ databases">
        <title>Mesorhizobium carmichaelinearum sp. nov. isolated from Carmichaelinea spp. root nodules in New Zealand.</title>
        <authorList>
            <person name="De Meyer S.E."/>
        </authorList>
    </citation>
    <scope>NUCLEOTIDE SEQUENCE [LARGE SCALE GENOMIC DNA]</scope>
    <source>
        <strain evidence="2 3">ICMP19557</strain>
    </source>
</reference>
<proteinExistence type="predicted"/>
<evidence type="ECO:0000313" key="3">
    <source>
        <dbReference type="Proteomes" id="UP000272706"/>
    </source>
</evidence>
<accession>A0A3A5JYQ6</accession>
<evidence type="ECO:0000259" key="1">
    <source>
        <dbReference type="SMART" id="SM00953"/>
    </source>
</evidence>
<dbReference type="EMBL" id="QZWZ01000055">
    <property type="protein sequence ID" value="RJT28146.1"/>
    <property type="molecule type" value="Genomic_DNA"/>
</dbReference>
<organism evidence="2 3">
    <name type="scientific">Mesorhizobium waimense</name>
    <dbReference type="NCBI Taxonomy" id="1300307"/>
    <lineage>
        <taxon>Bacteria</taxon>
        <taxon>Pseudomonadati</taxon>
        <taxon>Pseudomonadota</taxon>
        <taxon>Alphaproteobacteria</taxon>
        <taxon>Hyphomicrobiales</taxon>
        <taxon>Phyllobacteriaceae</taxon>
        <taxon>Mesorhizobium</taxon>
    </lineage>
</organism>
<dbReference type="OrthoDB" id="7360548at2"/>
<dbReference type="AlphaFoldDB" id="A0A3A5JYQ6"/>
<evidence type="ECO:0000313" key="2">
    <source>
        <dbReference type="EMBL" id="RJT28146.1"/>
    </source>
</evidence>
<name>A0A3A5JYQ6_9HYPH</name>
<protein>
    <submittedName>
        <fullName evidence="2">RES domain-containing protein</fullName>
    </submittedName>
</protein>
<dbReference type="RefSeq" id="WP_120018652.1">
    <property type="nucleotide sequence ID" value="NZ_QZWZ01000055.1"/>
</dbReference>
<sequence length="193" mass="21979">MTRKTTPRDSRLIDALEVFPHTPLVTTAWRVVRDGRDVTQCSASGGRWDDCTFDVLYTSLARDGAIAEMYFHLLRGQPVFPSKAQFRLYELTVSLSEVLRLPTLPELAALGLDTSRYGQLSYAERMLEYPRTQEVAEVAHFMDFDALMVPSARWPASNLVIFCDRLAADSLEVVQDHGLIDWWVWQRANKVAL</sequence>
<dbReference type="SMART" id="SM00953">
    <property type="entry name" value="RES"/>
    <property type="match status" value="1"/>
</dbReference>
<dbReference type="InterPro" id="IPR014914">
    <property type="entry name" value="RES_dom"/>
</dbReference>
<feature type="domain" description="RES" evidence="1">
    <location>
        <begin position="34"/>
        <end position="174"/>
    </location>
</feature>
<dbReference type="Pfam" id="PF08808">
    <property type="entry name" value="RES"/>
    <property type="match status" value="1"/>
</dbReference>
<comment type="caution">
    <text evidence="2">The sequence shown here is derived from an EMBL/GenBank/DDBJ whole genome shotgun (WGS) entry which is preliminary data.</text>
</comment>
<dbReference type="Proteomes" id="UP000272706">
    <property type="component" value="Unassembled WGS sequence"/>
</dbReference>
<gene>
    <name evidence="2" type="ORF">D3227_34765</name>
</gene>